<dbReference type="InterPro" id="IPR050230">
    <property type="entry name" value="CALM/Myosin/TropC-like"/>
</dbReference>
<evidence type="ECO:0000313" key="5">
    <source>
        <dbReference type="Proteomes" id="UP000827284"/>
    </source>
</evidence>
<comment type="caution">
    <text evidence="4">The sequence shown here is derived from an EMBL/GenBank/DDBJ whole genome shotgun (WGS) entry which is preliminary data.</text>
</comment>
<dbReference type="InterPro" id="IPR011992">
    <property type="entry name" value="EF-hand-dom_pair"/>
</dbReference>
<dbReference type="CDD" id="cd15898">
    <property type="entry name" value="EFh_PI-PLC"/>
    <property type="match status" value="1"/>
</dbReference>
<reference evidence="4" key="2">
    <citation type="journal article" date="2022" name="Microbiol. Resour. Announc.">
        <title>Whole-Genome Sequence of Entomortierella parvispora E1425, a Mucoromycotan Fungus Associated with Burkholderiaceae-Related Endosymbiotic Bacteria.</title>
        <authorList>
            <person name="Herlambang A."/>
            <person name="Guo Y."/>
            <person name="Takashima Y."/>
            <person name="Narisawa K."/>
            <person name="Ohta H."/>
            <person name="Nishizawa T."/>
        </authorList>
    </citation>
    <scope>NUCLEOTIDE SEQUENCE</scope>
    <source>
        <strain evidence="4">E1425</strain>
    </source>
</reference>
<sequence length="157" mass="17381">MSSVSYTESQLVNIKQQFNSMDQDGDGFITEKEFIAALKNANLDPDEYDSQQFFSDADKSKDGKITFSEFVSACHRLGLGTSAPASGRPGQKDDREIDSIFKTFDIDGNGTISAAELKRTLNRQGEYPTDAEIEEMITAADKNNDGLVDRSEFARMI</sequence>
<organism evidence="4 5">
    <name type="scientific">Entomortierella parvispora</name>
    <dbReference type="NCBI Taxonomy" id="205924"/>
    <lineage>
        <taxon>Eukaryota</taxon>
        <taxon>Fungi</taxon>
        <taxon>Fungi incertae sedis</taxon>
        <taxon>Mucoromycota</taxon>
        <taxon>Mortierellomycotina</taxon>
        <taxon>Mortierellomycetes</taxon>
        <taxon>Mortierellales</taxon>
        <taxon>Mortierellaceae</taxon>
        <taxon>Entomortierella</taxon>
    </lineage>
</organism>
<evidence type="ECO:0000313" key="4">
    <source>
        <dbReference type="EMBL" id="GJJ71092.1"/>
    </source>
</evidence>
<keyword evidence="5" id="KW-1185">Reference proteome</keyword>
<dbReference type="Pfam" id="PF13499">
    <property type="entry name" value="EF-hand_7"/>
    <property type="match status" value="2"/>
</dbReference>
<proteinExistence type="predicted"/>
<name>A0A9P3LUL0_9FUNG</name>
<dbReference type="AlphaFoldDB" id="A0A9P3LUL0"/>
<gene>
    <name evidence="4" type="ORF">EMPS_03442</name>
</gene>
<feature type="domain" description="EF-hand" evidence="3">
    <location>
        <begin position="9"/>
        <end position="44"/>
    </location>
</feature>
<evidence type="ECO:0000256" key="1">
    <source>
        <dbReference type="ARBA" id="ARBA00022737"/>
    </source>
</evidence>
<feature type="domain" description="EF-hand" evidence="3">
    <location>
        <begin position="128"/>
        <end position="157"/>
    </location>
</feature>
<accession>A0A9P3LUL0</accession>
<dbReference type="PANTHER" id="PTHR23048:SF0">
    <property type="entry name" value="CALMODULIN LIKE 3"/>
    <property type="match status" value="1"/>
</dbReference>
<dbReference type="Gene3D" id="1.10.238.10">
    <property type="entry name" value="EF-hand"/>
    <property type="match status" value="2"/>
</dbReference>
<evidence type="ECO:0000259" key="3">
    <source>
        <dbReference type="PROSITE" id="PS50222"/>
    </source>
</evidence>
<feature type="domain" description="EF-hand" evidence="3">
    <location>
        <begin position="92"/>
        <end position="127"/>
    </location>
</feature>
<dbReference type="GO" id="GO:0005509">
    <property type="term" value="F:calcium ion binding"/>
    <property type="evidence" value="ECO:0007669"/>
    <property type="project" value="InterPro"/>
</dbReference>
<evidence type="ECO:0000256" key="2">
    <source>
        <dbReference type="ARBA" id="ARBA00022837"/>
    </source>
</evidence>
<keyword evidence="1" id="KW-0677">Repeat</keyword>
<dbReference type="InterPro" id="IPR018247">
    <property type="entry name" value="EF_Hand_1_Ca_BS"/>
</dbReference>
<keyword evidence="2" id="KW-0106">Calcium</keyword>
<dbReference type="FunFam" id="1.10.238.10:FF:000003">
    <property type="entry name" value="Calmodulin A"/>
    <property type="match status" value="1"/>
</dbReference>
<dbReference type="Proteomes" id="UP000827284">
    <property type="component" value="Unassembled WGS sequence"/>
</dbReference>
<reference evidence="4" key="1">
    <citation type="submission" date="2021-11" db="EMBL/GenBank/DDBJ databases">
        <authorList>
            <person name="Herlambang A."/>
            <person name="Guo Y."/>
            <person name="Takashima Y."/>
            <person name="Nishizawa T."/>
        </authorList>
    </citation>
    <scope>NUCLEOTIDE SEQUENCE</scope>
    <source>
        <strain evidence="4">E1425</strain>
    </source>
</reference>
<dbReference type="EMBL" id="BQFW01000004">
    <property type="protein sequence ID" value="GJJ71092.1"/>
    <property type="molecule type" value="Genomic_DNA"/>
</dbReference>
<dbReference type="SUPFAM" id="SSF47473">
    <property type="entry name" value="EF-hand"/>
    <property type="match status" value="1"/>
</dbReference>
<protein>
    <recommendedName>
        <fullName evidence="3">EF-hand domain-containing protein</fullName>
    </recommendedName>
</protein>
<dbReference type="InterPro" id="IPR002048">
    <property type="entry name" value="EF_hand_dom"/>
</dbReference>
<dbReference type="OrthoDB" id="26525at2759"/>
<dbReference type="GO" id="GO:0016460">
    <property type="term" value="C:myosin II complex"/>
    <property type="evidence" value="ECO:0007669"/>
    <property type="project" value="TreeGrafter"/>
</dbReference>
<dbReference type="SMART" id="SM00054">
    <property type="entry name" value="EFh"/>
    <property type="match status" value="4"/>
</dbReference>
<dbReference type="CDD" id="cd00051">
    <property type="entry name" value="EFh"/>
    <property type="match status" value="1"/>
</dbReference>
<dbReference type="PANTHER" id="PTHR23048">
    <property type="entry name" value="MYOSIN LIGHT CHAIN 1, 3"/>
    <property type="match status" value="1"/>
</dbReference>
<feature type="domain" description="EF-hand" evidence="3">
    <location>
        <begin position="45"/>
        <end position="80"/>
    </location>
</feature>
<dbReference type="PROSITE" id="PS50222">
    <property type="entry name" value="EF_HAND_2"/>
    <property type="match status" value="4"/>
</dbReference>
<dbReference type="PROSITE" id="PS00018">
    <property type="entry name" value="EF_HAND_1"/>
    <property type="match status" value="4"/>
</dbReference>